<dbReference type="Pfam" id="PF00147">
    <property type="entry name" value="Fibrinogen_C"/>
    <property type="match status" value="1"/>
</dbReference>
<feature type="coiled-coil region" evidence="2">
    <location>
        <begin position="32"/>
        <end position="63"/>
    </location>
</feature>
<dbReference type="GO" id="GO:0005615">
    <property type="term" value="C:extracellular space"/>
    <property type="evidence" value="ECO:0007669"/>
    <property type="project" value="TreeGrafter"/>
</dbReference>
<dbReference type="STRING" id="74873.A0A084VCL5"/>
<evidence type="ECO:0000256" key="2">
    <source>
        <dbReference type="SAM" id="Coils"/>
    </source>
</evidence>
<dbReference type="InterPro" id="IPR002181">
    <property type="entry name" value="Fibrinogen_a/b/g_C_dom"/>
</dbReference>
<dbReference type="Gene3D" id="3.90.215.10">
    <property type="entry name" value="Gamma Fibrinogen, chain A, domain 1"/>
    <property type="match status" value="1"/>
</dbReference>
<proteinExistence type="predicted"/>
<dbReference type="SMART" id="SM00186">
    <property type="entry name" value="FBG"/>
    <property type="match status" value="1"/>
</dbReference>
<accession>A0A084VCL5</accession>
<dbReference type="EnsemblMetazoa" id="ASIC002655-RA">
    <property type="protein sequence ID" value="ASIC002655-PA"/>
    <property type="gene ID" value="ASIC002655"/>
</dbReference>
<dbReference type="OMA" id="WHAYLEG"/>
<dbReference type="OrthoDB" id="7743108at2759"/>
<feature type="signal peptide" evidence="3">
    <location>
        <begin position="1"/>
        <end position="24"/>
    </location>
</feature>
<keyword evidence="1" id="KW-1015">Disulfide bond</keyword>
<evidence type="ECO:0000256" key="1">
    <source>
        <dbReference type="ARBA" id="ARBA00023157"/>
    </source>
</evidence>
<dbReference type="PROSITE" id="PS00514">
    <property type="entry name" value="FIBRINOGEN_C_1"/>
    <property type="match status" value="1"/>
</dbReference>
<dbReference type="PROSITE" id="PS51406">
    <property type="entry name" value="FIBRINOGEN_C_2"/>
    <property type="match status" value="1"/>
</dbReference>
<organism evidence="5">
    <name type="scientific">Anopheles sinensis</name>
    <name type="common">Mosquito</name>
    <dbReference type="NCBI Taxonomy" id="74873"/>
    <lineage>
        <taxon>Eukaryota</taxon>
        <taxon>Metazoa</taxon>
        <taxon>Ecdysozoa</taxon>
        <taxon>Arthropoda</taxon>
        <taxon>Hexapoda</taxon>
        <taxon>Insecta</taxon>
        <taxon>Pterygota</taxon>
        <taxon>Neoptera</taxon>
        <taxon>Endopterygota</taxon>
        <taxon>Diptera</taxon>
        <taxon>Nematocera</taxon>
        <taxon>Culicoidea</taxon>
        <taxon>Culicidae</taxon>
        <taxon>Anophelinae</taxon>
        <taxon>Anopheles</taxon>
    </lineage>
</organism>
<dbReference type="PANTHER" id="PTHR19143:SF327">
    <property type="entry name" value="FI21813P1-RELATED"/>
    <property type="match status" value="1"/>
</dbReference>
<dbReference type="InterPro" id="IPR014716">
    <property type="entry name" value="Fibrinogen_a/b/g_C_1"/>
</dbReference>
<keyword evidence="7" id="KW-1185">Reference proteome</keyword>
<dbReference type="PANTHER" id="PTHR19143">
    <property type="entry name" value="FIBRINOGEN/TENASCIN/ANGIOPOEITIN"/>
    <property type="match status" value="1"/>
</dbReference>
<dbReference type="AlphaFoldDB" id="A0A084VCL5"/>
<evidence type="ECO:0000259" key="4">
    <source>
        <dbReference type="PROSITE" id="PS51406"/>
    </source>
</evidence>
<evidence type="ECO:0000313" key="6">
    <source>
        <dbReference type="EnsemblMetazoa" id="ASIC002655-PA"/>
    </source>
</evidence>
<sequence length="293" mass="33815">MELRKCSIYLFVIFGFMVVEETSALETTGGKLDEIERSLKKVLDKLANLESSLTTKVDELEHKLIAKIANLEEKFISNKASEAKVYGSCRKEPTKVSGKYVIQIGSNKNVSVVCEQTAFGGGWIVFQHRFNGQVDFYRNWTEYRNGFGDLDGEFWLGLEYLHKLTWARKHELMVEVKDYNGNYGYAQYDEFLIGSEEEKYRLKIGAYTGTAGDALLPHQENKFTTMDQQNDYREDGNCAILSHGAWWYSSCGTSSLNGPYGNTSDEWKTMSWFYFRFNRLPMAYTRMMLREVN</sequence>
<dbReference type="CDD" id="cd00087">
    <property type="entry name" value="FReD"/>
    <property type="match status" value="1"/>
</dbReference>
<dbReference type="EMBL" id="ATLV01010834">
    <property type="status" value="NOT_ANNOTATED_CDS"/>
    <property type="molecule type" value="Genomic_DNA"/>
</dbReference>
<keyword evidence="2" id="KW-0175">Coiled coil</keyword>
<reference evidence="5 7" key="1">
    <citation type="journal article" date="2014" name="BMC Genomics">
        <title>Genome sequence of Anopheles sinensis provides insight into genetics basis of mosquito competence for malaria parasites.</title>
        <authorList>
            <person name="Zhou D."/>
            <person name="Zhang D."/>
            <person name="Ding G."/>
            <person name="Shi L."/>
            <person name="Hou Q."/>
            <person name="Ye Y."/>
            <person name="Xu Y."/>
            <person name="Zhou H."/>
            <person name="Xiong C."/>
            <person name="Li S."/>
            <person name="Yu J."/>
            <person name="Hong S."/>
            <person name="Yu X."/>
            <person name="Zou P."/>
            <person name="Chen C."/>
            <person name="Chang X."/>
            <person name="Wang W."/>
            <person name="Lv Y."/>
            <person name="Sun Y."/>
            <person name="Ma L."/>
            <person name="Shen B."/>
            <person name="Zhu C."/>
        </authorList>
    </citation>
    <scope>NUCLEOTIDE SEQUENCE [LARGE SCALE GENOMIC DNA]</scope>
</reference>
<dbReference type="SUPFAM" id="SSF56496">
    <property type="entry name" value="Fibrinogen C-terminal domain-like"/>
    <property type="match status" value="1"/>
</dbReference>
<protein>
    <submittedName>
        <fullName evidence="5">AGAP011225-PA-like protein</fullName>
    </submittedName>
    <submittedName>
        <fullName evidence="6">Fibrinogen C-terminal domain-containing protein</fullName>
    </submittedName>
</protein>
<name>A0A084VCL5_ANOSI</name>
<evidence type="ECO:0000313" key="5">
    <source>
        <dbReference type="EMBL" id="KFB35709.1"/>
    </source>
</evidence>
<dbReference type="VEuPathDB" id="VectorBase:ASIC002655"/>
<reference evidence="6" key="2">
    <citation type="submission" date="2020-05" db="UniProtKB">
        <authorList>
            <consortium name="EnsemblMetazoa"/>
        </authorList>
    </citation>
    <scope>IDENTIFICATION</scope>
</reference>
<gene>
    <name evidence="5" type="ORF">ZHAS_00002655</name>
</gene>
<feature type="domain" description="Fibrinogen C-terminal" evidence="4">
    <location>
        <begin position="80"/>
        <end position="293"/>
    </location>
</feature>
<feature type="chain" id="PRO_5001783338" evidence="3">
    <location>
        <begin position="25"/>
        <end position="293"/>
    </location>
</feature>
<evidence type="ECO:0000256" key="3">
    <source>
        <dbReference type="SAM" id="SignalP"/>
    </source>
</evidence>
<dbReference type="Proteomes" id="UP000030765">
    <property type="component" value="Unassembled WGS sequence"/>
</dbReference>
<dbReference type="EMBL" id="KE524620">
    <property type="protein sequence ID" value="KFB35709.1"/>
    <property type="molecule type" value="Genomic_DNA"/>
</dbReference>
<dbReference type="VEuPathDB" id="VectorBase:ASIS019671"/>
<dbReference type="InterPro" id="IPR050373">
    <property type="entry name" value="Fibrinogen_C-term_domain"/>
</dbReference>
<evidence type="ECO:0000313" key="7">
    <source>
        <dbReference type="Proteomes" id="UP000030765"/>
    </source>
</evidence>
<dbReference type="InterPro" id="IPR020837">
    <property type="entry name" value="Fibrinogen_CS"/>
</dbReference>
<dbReference type="InterPro" id="IPR036056">
    <property type="entry name" value="Fibrinogen-like_C"/>
</dbReference>
<keyword evidence="3" id="KW-0732">Signal</keyword>